<feature type="transmembrane region" description="Helical" evidence="6">
    <location>
        <begin position="97"/>
        <end position="115"/>
    </location>
</feature>
<evidence type="ECO:0000256" key="3">
    <source>
        <dbReference type="ARBA" id="ARBA00022692"/>
    </source>
</evidence>
<dbReference type="InterPro" id="IPR000620">
    <property type="entry name" value="EamA_dom"/>
</dbReference>
<feature type="transmembrane region" description="Helical" evidence="6">
    <location>
        <begin position="210"/>
        <end position="229"/>
    </location>
</feature>
<dbReference type="RefSeq" id="WP_094020831.1">
    <property type="nucleotide sequence ID" value="NZ_FXYF01000004.1"/>
</dbReference>
<evidence type="ECO:0000313" key="8">
    <source>
        <dbReference type="EMBL" id="SMX39443.1"/>
    </source>
</evidence>
<dbReference type="Proteomes" id="UP000207598">
    <property type="component" value="Unassembled WGS sequence"/>
</dbReference>
<organism evidence="8 9">
    <name type="scientific">Maliponia aquimaris</name>
    <dbReference type="NCBI Taxonomy" id="1673631"/>
    <lineage>
        <taxon>Bacteria</taxon>
        <taxon>Pseudomonadati</taxon>
        <taxon>Pseudomonadota</taxon>
        <taxon>Alphaproteobacteria</taxon>
        <taxon>Rhodobacterales</taxon>
        <taxon>Paracoccaceae</taxon>
        <taxon>Maliponia</taxon>
    </lineage>
</organism>
<feature type="transmembrane region" description="Helical" evidence="6">
    <location>
        <begin position="7"/>
        <end position="24"/>
    </location>
</feature>
<evidence type="ECO:0000256" key="2">
    <source>
        <dbReference type="ARBA" id="ARBA00009853"/>
    </source>
</evidence>
<feature type="domain" description="EamA" evidence="7">
    <location>
        <begin position="5"/>
        <end position="138"/>
    </location>
</feature>
<evidence type="ECO:0000313" key="9">
    <source>
        <dbReference type="Proteomes" id="UP000207598"/>
    </source>
</evidence>
<evidence type="ECO:0000256" key="5">
    <source>
        <dbReference type="ARBA" id="ARBA00023136"/>
    </source>
</evidence>
<protein>
    <submittedName>
        <fullName evidence="8">EamA-like transporter family protein</fullName>
    </submittedName>
</protein>
<evidence type="ECO:0000259" key="7">
    <source>
        <dbReference type="Pfam" id="PF00892"/>
    </source>
</evidence>
<keyword evidence="9" id="KW-1185">Reference proteome</keyword>
<keyword evidence="4 6" id="KW-1133">Transmembrane helix</keyword>
<dbReference type="GO" id="GO:0016020">
    <property type="term" value="C:membrane"/>
    <property type="evidence" value="ECO:0007669"/>
    <property type="project" value="UniProtKB-SubCell"/>
</dbReference>
<dbReference type="SUPFAM" id="SSF103481">
    <property type="entry name" value="Multidrug resistance efflux transporter EmrE"/>
    <property type="match status" value="2"/>
</dbReference>
<reference evidence="8 9" key="1">
    <citation type="submission" date="2017-05" db="EMBL/GenBank/DDBJ databases">
        <authorList>
            <person name="Song R."/>
            <person name="Chenine A.L."/>
            <person name="Ruprecht R.M."/>
        </authorList>
    </citation>
    <scope>NUCLEOTIDE SEQUENCE [LARGE SCALE GENOMIC DNA]</scope>
    <source>
        <strain evidence="8 9">CECT 8898</strain>
    </source>
</reference>
<feature type="transmembrane region" description="Helical" evidence="6">
    <location>
        <begin position="266"/>
        <end position="284"/>
    </location>
</feature>
<sequence length="304" mass="32182">MSPLSGIALKLTSVVLFTIMASFIKASSAHVPTGQAVFFRSFFAMPVIVAWLAMRGDLKTGLKAQRPLMHVWRGLVGVTAMGCGFAALGLLPLPEVTAIGFAAPMITVLLAAVLLGERLRVFRLSAVALGLVGVVIVLWPRLQFDGAAETAALGVALVLASAVMRSLAQIQIRKMVATEQTSAIVFYFSLTATGFSLLTAPFGWTLPPAHVLAMLVGAGLIGGVAQILLTSAYRFAEAAVIAPFDYASILFAILFGYWFFDESPTSMVLVGSAIVVTAGGIIIWRERQLGLQRGKARPTMTPQG</sequence>
<keyword evidence="5 6" id="KW-0472">Membrane</keyword>
<evidence type="ECO:0000256" key="1">
    <source>
        <dbReference type="ARBA" id="ARBA00004141"/>
    </source>
</evidence>
<accession>A0A238K9E6</accession>
<dbReference type="PANTHER" id="PTHR22911">
    <property type="entry name" value="ACYL-MALONYL CONDENSING ENZYME-RELATED"/>
    <property type="match status" value="1"/>
</dbReference>
<dbReference type="EMBL" id="FXYF01000004">
    <property type="protein sequence ID" value="SMX39443.1"/>
    <property type="molecule type" value="Genomic_DNA"/>
</dbReference>
<dbReference type="OrthoDB" id="8478503at2"/>
<dbReference type="PANTHER" id="PTHR22911:SF6">
    <property type="entry name" value="SOLUTE CARRIER FAMILY 35 MEMBER G1"/>
    <property type="match status" value="1"/>
</dbReference>
<feature type="transmembrane region" description="Helical" evidence="6">
    <location>
        <begin position="122"/>
        <end position="139"/>
    </location>
</feature>
<dbReference type="InterPro" id="IPR037185">
    <property type="entry name" value="EmrE-like"/>
</dbReference>
<feature type="transmembrane region" description="Helical" evidence="6">
    <location>
        <begin position="184"/>
        <end position="204"/>
    </location>
</feature>
<feature type="transmembrane region" description="Helical" evidence="6">
    <location>
        <begin position="151"/>
        <end position="172"/>
    </location>
</feature>
<comment type="subcellular location">
    <subcellularLocation>
        <location evidence="1">Membrane</location>
        <topology evidence="1">Multi-pass membrane protein</topology>
    </subcellularLocation>
</comment>
<gene>
    <name evidence="8" type="ORF">MAA8898_02019</name>
</gene>
<dbReference type="AlphaFoldDB" id="A0A238K9E6"/>
<feature type="domain" description="EamA" evidence="7">
    <location>
        <begin position="153"/>
        <end position="278"/>
    </location>
</feature>
<dbReference type="Pfam" id="PF00892">
    <property type="entry name" value="EamA"/>
    <property type="match status" value="2"/>
</dbReference>
<feature type="transmembrane region" description="Helical" evidence="6">
    <location>
        <begin position="74"/>
        <end position="91"/>
    </location>
</feature>
<feature type="transmembrane region" description="Helical" evidence="6">
    <location>
        <begin position="36"/>
        <end position="54"/>
    </location>
</feature>
<name>A0A238K9E6_9RHOB</name>
<evidence type="ECO:0000256" key="4">
    <source>
        <dbReference type="ARBA" id="ARBA00022989"/>
    </source>
</evidence>
<keyword evidence="3 6" id="KW-0812">Transmembrane</keyword>
<proteinExistence type="inferred from homology"/>
<feature type="transmembrane region" description="Helical" evidence="6">
    <location>
        <begin position="241"/>
        <end position="260"/>
    </location>
</feature>
<evidence type="ECO:0000256" key="6">
    <source>
        <dbReference type="SAM" id="Phobius"/>
    </source>
</evidence>
<comment type="similarity">
    <text evidence="2">Belongs to the drug/metabolite transporter (DMT) superfamily. 10 TMS drug/metabolite exporter (DME) (TC 2.A.7.3) family.</text>
</comment>